<name>A0A0M3I4Y5_ASCLU</name>
<keyword evidence="1" id="KW-1185">Reference proteome</keyword>
<dbReference type="AlphaFoldDB" id="A0A0M3I4Y5"/>
<proteinExistence type="predicted"/>
<accession>A0A0M3I4Y5</accession>
<organism evidence="1 2">
    <name type="scientific">Ascaris lumbricoides</name>
    <name type="common">Giant roundworm</name>
    <dbReference type="NCBI Taxonomy" id="6252"/>
    <lineage>
        <taxon>Eukaryota</taxon>
        <taxon>Metazoa</taxon>
        <taxon>Ecdysozoa</taxon>
        <taxon>Nematoda</taxon>
        <taxon>Chromadorea</taxon>
        <taxon>Rhabditida</taxon>
        <taxon>Spirurina</taxon>
        <taxon>Ascaridomorpha</taxon>
        <taxon>Ascaridoidea</taxon>
        <taxon>Ascarididae</taxon>
        <taxon>Ascaris</taxon>
    </lineage>
</organism>
<evidence type="ECO:0000313" key="1">
    <source>
        <dbReference type="Proteomes" id="UP000036681"/>
    </source>
</evidence>
<sequence length="70" mass="7340">MHGELSAVSCLLTSGIRSEHRENSTQLYVRDSMGSSAGELSVFCNVASIVARAHESVVSAVPKAASCHAH</sequence>
<dbReference type="WBParaSite" id="ALUE_0001191801-mRNA-1">
    <property type="protein sequence ID" value="ALUE_0001191801-mRNA-1"/>
    <property type="gene ID" value="ALUE_0001191801"/>
</dbReference>
<reference evidence="2" key="1">
    <citation type="submission" date="2017-02" db="UniProtKB">
        <authorList>
            <consortium name="WormBaseParasite"/>
        </authorList>
    </citation>
    <scope>IDENTIFICATION</scope>
</reference>
<protein>
    <submittedName>
        <fullName evidence="2">Kinesin motor domain-containing protein</fullName>
    </submittedName>
</protein>
<dbReference type="Proteomes" id="UP000036681">
    <property type="component" value="Unplaced"/>
</dbReference>
<evidence type="ECO:0000313" key="2">
    <source>
        <dbReference type="WBParaSite" id="ALUE_0001191801-mRNA-1"/>
    </source>
</evidence>